<dbReference type="EnsemblMetazoa" id="AATE017221-RA">
    <property type="protein sequence ID" value="AATE017221-PA.1"/>
    <property type="gene ID" value="AATE017221"/>
</dbReference>
<sequence>MTDDVMDLLHLLHSMSDAVLLPWARSLTTVRNPEGHLQPPVVVLLHQVVVEEQGRILLALVRYRLLAGQHDPKHRHDVVQLVVVQHRAVDGQPVGNELRLATVALGDLGMGPHDQLRFHAGPHDVLTEHVHHLAQRGLAQPRVDVDLHQHKPAHFPAETLASIRRHVSGALQIFEQHHTVLVHLFHGRVERDAGVVAPAEHVDQLALAVEALLALQRQQRRHDLQIDGRLLHEGGVDLEDFKELLAARPHLRHQMEQTVVVFSAIVAVFREIRYKLPGIEPADFW</sequence>
<proteinExistence type="predicted"/>
<dbReference type="AlphaFoldDB" id="A0A182JFQ6"/>
<accession>A0A182JFQ6</accession>
<dbReference type="VEuPathDB" id="VectorBase:AATE017221"/>
<evidence type="ECO:0000313" key="1">
    <source>
        <dbReference type="EnsemblMetazoa" id="AATE017221-PA.1"/>
    </source>
</evidence>
<reference evidence="1" key="1">
    <citation type="submission" date="2022-08" db="UniProtKB">
        <authorList>
            <consortium name="EnsemblMetazoa"/>
        </authorList>
    </citation>
    <scope>IDENTIFICATION</scope>
    <source>
        <strain evidence="1">EBRO</strain>
    </source>
</reference>
<name>A0A182JFQ6_ANOAO</name>
<protein>
    <submittedName>
        <fullName evidence="1">Uncharacterized protein</fullName>
    </submittedName>
</protein>
<organism evidence="1">
    <name type="scientific">Anopheles atroparvus</name>
    <name type="common">European mosquito</name>
    <dbReference type="NCBI Taxonomy" id="41427"/>
    <lineage>
        <taxon>Eukaryota</taxon>
        <taxon>Metazoa</taxon>
        <taxon>Ecdysozoa</taxon>
        <taxon>Arthropoda</taxon>
        <taxon>Hexapoda</taxon>
        <taxon>Insecta</taxon>
        <taxon>Pterygota</taxon>
        <taxon>Neoptera</taxon>
        <taxon>Endopterygota</taxon>
        <taxon>Diptera</taxon>
        <taxon>Nematocera</taxon>
        <taxon>Culicoidea</taxon>
        <taxon>Culicidae</taxon>
        <taxon>Anophelinae</taxon>
        <taxon>Anopheles</taxon>
    </lineage>
</organism>